<dbReference type="Proteomes" id="UP000299102">
    <property type="component" value="Unassembled WGS sequence"/>
</dbReference>
<gene>
    <name evidence="2" type="ORF">EVAR_76355_1</name>
</gene>
<accession>A0A4C1T7K3</accession>
<name>A0A4C1T7K3_EUMVA</name>
<organism evidence="2 3">
    <name type="scientific">Eumeta variegata</name>
    <name type="common">Bagworm moth</name>
    <name type="synonym">Eumeta japonica</name>
    <dbReference type="NCBI Taxonomy" id="151549"/>
    <lineage>
        <taxon>Eukaryota</taxon>
        <taxon>Metazoa</taxon>
        <taxon>Ecdysozoa</taxon>
        <taxon>Arthropoda</taxon>
        <taxon>Hexapoda</taxon>
        <taxon>Insecta</taxon>
        <taxon>Pterygota</taxon>
        <taxon>Neoptera</taxon>
        <taxon>Endopterygota</taxon>
        <taxon>Lepidoptera</taxon>
        <taxon>Glossata</taxon>
        <taxon>Ditrysia</taxon>
        <taxon>Tineoidea</taxon>
        <taxon>Psychidae</taxon>
        <taxon>Oiketicinae</taxon>
        <taxon>Eumeta</taxon>
    </lineage>
</organism>
<evidence type="ECO:0000313" key="3">
    <source>
        <dbReference type="Proteomes" id="UP000299102"/>
    </source>
</evidence>
<sequence length="122" mass="14035">MGYKLRNEVRSREVRCGVIKADRWEKGNKKEMRIIELRCIMAKFKSEHSGFLKFTSKRHARSQLVNRPNGPLPRHENSINIRGTSPERDPARRQAVETADVTDLAVCASDKCLTFQSHVQQS</sequence>
<evidence type="ECO:0000313" key="2">
    <source>
        <dbReference type="EMBL" id="GBP10499.1"/>
    </source>
</evidence>
<feature type="region of interest" description="Disordered" evidence="1">
    <location>
        <begin position="62"/>
        <end position="91"/>
    </location>
</feature>
<proteinExistence type="predicted"/>
<dbReference type="EMBL" id="BGZK01000041">
    <property type="protein sequence ID" value="GBP10499.1"/>
    <property type="molecule type" value="Genomic_DNA"/>
</dbReference>
<comment type="caution">
    <text evidence="2">The sequence shown here is derived from an EMBL/GenBank/DDBJ whole genome shotgun (WGS) entry which is preliminary data.</text>
</comment>
<dbReference type="AlphaFoldDB" id="A0A4C1T7K3"/>
<evidence type="ECO:0000256" key="1">
    <source>
        <dbReference type="SAM" id="MobiDB-lite"/>
    </source>
</evidence>
<keyword evidence="3" id="KW-1185">Reference proteome</keyword>
<protein>
    <submittedName>
        <fullName evidence="2">Uncharacterized protein</fullName>
    </submittedName>
</protein>
<reference evidence="2 3" key="1">
    <citation type="journal article" date="2019" name="Commun. Biol.">
        <title>The bagworm genome reveals a unique fibroin gene that provides high tensile strength.</title>
        <authorList>
            <person name="Kono N."/>
            <person name="Nakamura H."/>
            <person name="Ohtoshi R."/>
            <person name="Tomita M."/>
            <person name="Numata K."/>
            <person name="Arakawa K."/>
        </authorList>
    </citation>
    <scope>NUCLEOTIDE SEQUENCE [LARGE SCALE GENOMIC DNA]</scope>
</reference>